<organism evidence="2">
    <name type="scientific">uncultured Caudovirales phage</name>
    <dbReference type="NCBI Taxonomy" id="2100421"/>
    <lineage>
        <taxon>Viruses</taxon>
        <taxon>Duplodnaviria</taxon>
        <taxon>Heunggongvirae</taxon>
        <taxon>Uroviricota</taxon>
        <taxon>Caudoviricetes</taxon>
        <taxon>Peduoviridae</taxon>
        <taxon>Maltschvirus</taxon>
        <taxon>Maltschvirus maltsch</taxon>
    </lineage>
</organism>
<dbReference type="GO" id="GO:0004519">
    <property type="term" value="F:endonuclease activity"/>
    <property type="evidence" value="ECO:0007669"/>
    <property type="project" value="UniProtKB-KW"/>
</dbReference>
<dbReference type="Pfam" id="PF09588">
    <property type="entry name" value="YqaJ"/>
    <property type="match status" value="1"/>
</dbReference>
<evidence type="ECO:0000313" key="2">
    <source>
        <dbReference type="EMBL" id="CAB4164346.1"/>
    </source>
</evidence>
<keyword evidence="2" id="KW-0255">Endonuclease</keyword>
<gene>
    <name evidence="2" type="ORF">UFOVP816_22</name>
</gene>
<dbReference type="InterPro" id="IPR011604">
    <property type="entry name" value="PDDEXK-like_dom_sf"/>
</dbReference>
<name>A0A6J5P324_9CAUD</name>
<dbReference type="InterPro" id="IPR017482">
    <property type="entry name" value="Lambda-type_endonuclease"/>
</dbReference>
<dbReference type="NCBIfam" id="TIGR03033">
    <property type="entry name" value="phage_rel_nuc"/>
    <property type="match status" value="1"/>
</dbReference>
<sequence length="295" mass="34346">MGVILDLVQGSQEWLDMKFTHFGSSYAPVIMGASSHTTPYQLWHSMLFRTKKDSNKAMERGKHLEPLARVRYERKHGVSLITPVVQSRENNAWIASLDGCTFVPGVGFKHAIEIKAYGKDKHEKSLKNGVIPQDAQWQMLHTMMVLDMQEMTYISFNPEFGSDEYVEIPFYRQRDDEMLYRQKLADFVSCVANYKEPPHGPKDFYDASNNERWGELETEYCFLKAYIETLQEQSDSLREQLIEEANSMSVQGKKLRLTQIHNKGRIHYDMIPELKTMDLEKYRGTSYITYKISEV</sequence>
<evidence type="ECO:0000259" key="1">
    <source>
        <dbReference type="Pfam" id="PF09588"/>
    </source>
</evidence>
<dbReference type="InterPro" id="IPR011335">
    <property type="entry name" value="Restrct_endonuc-II-like"/>
</dbReference>
<dbReference type="InterPro" id="IPR019080">
    <property type="entry name" value="YqaJ_viral_recombinase"/>
</dbReference>
<reference evidence="2" key="1">
    <citation type="submission" date="2020-04" db="EMBL/GenBank/DDBJ databases">
        <authorList>
            <person name="Chiriac C."/>
            <person name="Salcher M."/>
            <person name="Ghai R."/>
            <person name="Kavagutti S V."/>
        </authorList>
    </citation>
    <scope>NUCLEOTIDE SEQUENCE</scope>
</reference>
<feature type="domain" description="YqaJ viral recombinase" evidence="1">
    <location>
        <begin position="13"/>
        <end position="147"/>
    </location>
</feature>
<protein>
    <submittedName>
        <fullName evidence="2">Phage_rel_nuc, putative phage-type endonuclease</fullName>
    </submittedName>
</protein>
<proteinExistence type="predicted"/>
<dbReference type="EMBL" id="LR796759">
    <property type="protein sequence ID" value="CAB4164346.1"/>
    <property type="molecule type" value="Genomic_DNA"/>
</dbReference>
<dbReference type="SUPFAM" id="SSF52980">
    <property type="entry name" value="Restriction endonuclease-like"/>
    <property type="match status" value="1"/>
</dbReference>
<keyword evidence="2" id="KW-0378">Hydrolase</keyword>
<accession>A0A6J5P324</accession>
<keyword evidence="2" id="KW-0540">Nuclease</keyword>
<dbReference type="Gene3D" id="3.90.320.10">
    <property type="match status" value="1"/>
</dbReference>